<keyword evidence="2" id="KW-1185">Reference proteome</keyword>
<evidence type="ECO:0000313" key="1">
    <source>
        <dbReference type="EMBL" id="OTF86893.1"/>
    </source>
</evidence>
<accession>A0A251RQX2</accession>
<reference evidence="2" key="1">
    <citation type="journal article" date="2017" name="Nature">
        <title>The sunflower genome provides insights into oil metabolism, flowering and Asterid evolution.</title>
        <authorList>
            <person name="Badouin H."/>
            <person name="Gouzy J."/>
            <person name="Grassa C.J."/>
            <person name="Murat F."/>
            <person name="Staton S.E."/>
            <person name="Cottret L."/>
            <person name="Lelandais-Briere C."/>
            <person name="Owens G.L."/>
            <person name="Carrere S."/>
            <person name="Mayjonade B."/>
            <person name="Legrand L."/>
            <person name="Gill N."/>
            <person name="Kane N.C."/>
            <person name="Bowers J.E."/>
            <person name="Hubner S."/>
            <person name="Bellec A."/>
            <person name="Berard A."/>
            <person name="Berges H."/>
            <person name="Blanchet N."/>
            <person name="Boniface M.C."/>
            <person name="Brunel D."/>
            <person name="Catrice O."/>
            <person name="Chaidir N."/>
            <person name="Claudel C."/>
            <person name="Donnadieu C."/>
            <person name="Faraut T."/>
            <person name="Fievet G."/>
            <person name="Helmstetter N."/>
            <person name="King M."/>
            <person name="Knapp S.J."/>
            <person name="Lai Z."/>
            <person name="Le Paslier M.C."/>
            <person name="Lippi Y."/>
            <person name="Lorenzon L."/>
            <person name="Mandel J.R."/>
            <person name="Marage G."/>
            <person name="Marchand G."/>
            <person name="Marquand E."/>
            <person name="Bret-Mestries E."/>
            <person name="Morien E."/>
            <person name="Nambeesan S."/>
            <person name="Nguyen T."/>
            <person name="Pegot-Espagnet P."/>
            <person name="Pouilly N."/>
            <person name="Raftis F."/>
            <person name="Sallet E."/>
            <person name="Schiex T."/>
            <person name="Thomas J."/>
            <person name="Vandecasteele C."/>
            <person name="Vares D."/>
            <person name="Vear F."/>
            <person name="Vautrin S."/>
            <person name="Crespi M."/>
            <person name="Mangin B."/>
            <person name="Burke J.M."/>
            <person name="Salse J."/>
            <person name="Munos S."/>
            <person name="Vincourt P."/>
            <person name="Rieseberg L.H."/>
            <person name="Langlade N.B."/>
        </authorList>
    </citation>
    <scope>NUCLEOTIDE SEQUENCE [LARGE SCALE GENOMIC DNA]</scope>
    <source>
        <strain evidence="2">cv. SF193</strain>
    </source>
</reference>
<dbReference type="AlphaFoldDB" id="A0A251RQX2"/>
<proteinExistence type="predicted"/>
<dbReference type="InParanoid" id="A0A251RQX2"/>
<organism evidence="1 2">
    <name type="scientific">Helianthus annuus</name>
    <name type="common">Common sunflower</name>
    <dbReference type="NCBI Taxonomy" id="4232"/>
    <lineage>
        <taxon>Eukaryota</taxon>
        <taxon>Viridiplantae</taxon>
        <taxon>Streptophyta</taxon>
        <taxon>Embryophyta</taxon>
        <taxon>Tracheophyta</taxon>
        <taxon>Spermatophyta</taxon>
        <taxon>Magnoliopsida</taxon>
        <taxon>eudicotyledons</taxon>
        <taxon>Gunneridae</taxon>
        <taxon>Pentapetalae</taxon>
        <taxon>asterids</taxon>
        <taxon>campanulids</taxon>
        <taxon>Asterales</taxon>
        <taxon>Asteraceae</taxon>
        <taxon>Asteroideae</taxon>
        <taxon>Heliantheae alliance</taxon>
        <taxon>Heliantheae</taxon>
        <taxon>Helianthus</taxon>
    </lineage>
</organism>
<name>A0A251RQX2_HELAN</name>
<dbReference type="EMBL" id="CM007906">
    <property type="protein sequence ID" value="OTF86893.1"/>
    <property type="molecule type" value="Genomic_DNA"/>
</dbReference>
<sequence>MTYAGVLMFMEKLNHLNNCNYIPFFNNPSIICERPQFQRLYDELGSMIQTLFIDQHQDLHDLEKLNDLKKRFIYPAEGPTIS</sequence>
<evidence type="ECO:0000313" key="2">
    <source>
        <dbReference type="Proteomes" id="UP000215914"/>
    </source>
</evidence>
<dbReference type="Proteomes" id="UP000215914">
    <property type="component" value="Chromosome 17"/>
</dbReference>
<protein>
    <submittedName>
        <fullName evidence="1">Uncharacterized protein</fullName>
    </submittedName>
</protein>
<gene>
    <name evidence="1" type="ORF">HannXRQ_Chr17g0555791</name>
</gene>